<dbReference type="Pfam" id="PF13598">
    <property type="entry name" value="DUF4139"/>
    <property type="match status" value="1"/>
</dbReference>
<sequence length="815" mass="89948">MATISAQEILVSELPTKSVTLTSIRATVVREIQTTIQPGQNEVTFYGLDPSVDVDSIRIEGTGPATVTDIQTQIVPRRESFTDVYSDDPDSESSSGNDEDPDIDSKFDDSELQSVRNKIAQAQATQANATNNRAMAVSMLEFLDGYGKAMRPETTDLTKVNDFLQLYMGQRSEASERHHKAEVELREIEKELELLQKKQELLESKQRKAQDAALKEVRRSRAKLKRERAQKRAERMRKRNERRMFFTADIGQVVVYLDGHSSSTPGSSRRSSIMDKPLVEHSGSISEPANVTLSLSYVVPWASWTPRYELSINTPSSTARMAYRAEFRNSSTETWRDTRVTLSNSQASFSGLQERIPSLQPWHIQLDTTCKENKDQPSWGRILRGGGETADYQTRVMLLEQRKRELLQERQRQASIQAPPPAASGDLAVSQLFRQSQNASLPAAPQNQWVSQSQQQAALQAPQHATPGGIFGSFVSQQRSQPSPQADQPATPGSLFGAGGSQQRSQPSAQAHQQATPGSLFGFGGSQQIGQPAPQAHPLPYGPSLPATQTMIGLEPAFGVDDEEDEDRQSVSADLEHEDSIRQDYGLTTAYDLPGRRTLVPSTVSRRHVLAELDLKSVSLSYLIVPKHRAAAFLRARIKNTSPVKILRGRVGMSVDGVFLGSANMPNCAPNDFFNLSLGADPAILVKYSKPSVQRMTASFFAKEEGAVFRRSCWIKNTKNTAADLDVMDQVPLSESEKLRVHILQPAGLEKEGDETTFPMTSGTGKGMAVMGKTGEVKWTIRLEPGKEVRTVLEYEARVPSGRDVDTSNGIDTTE</sequence>
<dbReference type="PANTHER" id="PTHR31005:SF8">
    <property type="entry name" value="DUF4139 DOMAIN-CONTAINING PROTEIN"/>
    <property type="match status" value="1"/>
</dbReference>
<evidence type="ECO:0000313" key="5">
    <source>
        <dbReference type="Proteomes" id="UP000324241"/>
    </source>
</evidence>
<organism evidence="4 5">
    <name type="scientific">Aspergillus tanneri</name>
    <dbReference type="NCBI Taxonomy" id="1220188"/>
    <lineage>
        <taxon>Eukaryota</taxon>
        <taxon>Fungi</taxon>
        <taxon>Dikarya</taxon>
        <taxon>Ascomycota</taxon>
        <taxon>Pezizomycotina</taxon>
        <taxon>Eurotiomycetes</taxon>
        <taxon>Eurotiomycetidae</taxon>
        <taxon>Eurotiales</taxon>
        <taxon>Aspergillaceae</taxon>
        <taxon>Aspergillus</taxon>
        <taxon>Aspergillus subgen. Circumdati</taxon>
    </lineage>
</organism>
<feature type="compositionally biased region" description="Basic residues" evidence="1">
    <location>
        <begin position="220"/>
        <end position="237"/>
    </location>
</feature>
<feature type="compositionally biased region" description="Polar residues" evidence="1">
    <location>
        <begin position="474"/>
        <end position="488"/>
    </location>
</feature>
<dbReference type="InterPro" id="IPR037291">
    <property type="entry name" value="DUF4139"/>
</dbReference>
<feature type="region of interest" description="Disordered" evidence="1">
    <location>
        <begin position="438"/>
        <end position="548"/>
    </location>
</feature>
<dbReference type="Pfam" id="PF13600">
    <property type="entry name" value="DUF4140"/>
    <property type="match status" value="1"/>
</dbReference>
<evidence type="ECO:0000313" key="4">
    <source>
        <dbReference type="EMBL" id="KAA8648915.1"/>
    </source>
</evidence>
<evidence type="ECO:0000259" key="2">
    <source>
        <dbReference type="Pfam" id="PF13598"/>
    </source>
</evidence>
<dbReference type="RefSeq" id="XP_033428276.1">
    <property type="nucleotide sequence ID" value="XM_033569470.1"/>
</dbReference>
<dbReference type="EMBL" id="QUQM01000003">
    <property type="protein sequence ID" value="KAA8648915.1"/>
    <property type="molecule type" value="Genomic_DNA"/>
</dbReference>
<dbReference type="OrthoDB" id="10068793at2759"/>
<proteinExistence type="predicted"/>
<dbReference type="InterPro" id="IPR025554">
    <property type="entry name" value="DUF4140"/>
</dbReference>
<dbReference type="VEuPathDB" id="FungiDB:EYZ11_006304"/>
<dbReference type="VEuPathDB" id="FungiDB:EYZ11_006310"/>
<feature type="domain" description="DUF4139" evidence="2">
    <location>
        <begin position="293"/>
        <end position="800"/>
    </location>
</feature>
<dbReference type="Proteomes" id="UP000324241">
    <property type="component" value="Unassembled WGS sequence"/>
</dbReference>
<evidence type="ECO:0000256" key="1">
    <source>
        <dbReference type="SAM" id="MobiDB-lite"/>
    </source>
</evidence>
<evidence type="ECO:0000259" key="3">
    <source>
        <dbReference type="Pfam" id="PF13600"/>
    </source>
</evidence>
<comment type="caution">
    <text evidence="4">The sequence shown here is derived from an EMBL/GenBank/DDBJ whole genome shotgun (WGS) entry which is preliminary data.</text>
</comment>
<dbReference type="GeneID" id="54327504"/>
<feature type="compositionally biased region" description="Acidic residues" evidence="1">
    <location>
        <begin position="85"/>
        <end position="102"/>
    </location>
</feature>
<feature type="region of interest" description="Disordered" evidence="1">
    <location>
        <begin position="79"/>
        <end position="107"/>
    </location>
</feature>
<feature type="compositionally biased region" description="Low complexity" evidence="1">
    <location>
        <begin position="444"/>
        <end position="465"/>
    </location>
</feature>
<feature type="compositionally biased region" description="Polar residues" evidence="1">
    <location>
        <begin position="501"/>
        <end position="517"/>
    </location>
</feature>
<protein>
    <recommendedName>
        <fullName evidence="6">DUF4139 domain-containing protein</fullName>
    </recommendedName>
</protein>
<feature type="domain" description="DUF4140" evidence="3">
    <location>
        <begin position="19"/>
        <end position="143"/>
    </location>
</feature>
<dbReference type="PANTHER" id="PTHR31005">
    <property type="entry name" value="DUF4139 DOMAIN-CONTAINING PROTEIN"/>
    <property type="match status" value="1"/>
</dbReference>
<reference evidence="4 5" key="1">
    <citation type="submission" date="2019-08" db="EMBL/GenBank/DDBJ databases">
        <title>The genome sequence of a newly discovered highly antifungal drug resistant Aspergillus species, Aspergillus tanneri NIH 1004.</title>
        <authorList>
            <person name="Mounaud S."/>
            <person name="Singh I."/>
            <person name="Joardar V."/>
            <person name="Pakala S."/>
            <person name="Pakala S."/>
            <person name="Venepally P."/>
            <person name="Chung J.K."/>
            <person name="Losada L."/>
            <person name="Nierman W.C."/>
        </authorList>
    </citation>
    <scope>NUCLEOTIDE SEQUENCE [LARGE SCALE GENOMIC DNA]</scope>
    <source>
        <strain evidence="4 5">NIH1004</strain>
    </source>
</reference>
<accession>A0A5M9MPG3</accession>
<dbReference type="AlphaFoldDB" id="A0A5M9MPG3"/>
<feature type="region of interest" description="Disordered" evidence="1">
    <location>
        <begin position="218"/>
        <end position="237"/>
    </location>
</feature>
<evidence type="ECO:0008006" key="6">
    <source>
        <dbReference type="Google" id="ProtNLM"/>
    </source>
</evidence>
<gene>
    <name evidence="4" type="ORF">ATNIH1004_004802</name>
</gene>
<dbReference type="InterPro" id="IPR011935">
    <property type="entry name" value="CHP02231"/>
</dbReference>
<name>A0A5M9MPG3_9EURO</name>